<dbReference type="SUPFAM" id="SSF158472">
    <property type="entry name" value="HAMP domain-like"/>
    <property type="match status" value="1"/>
</dbReference>
<evidence type="ECO:0000256" key="3">
    <source>
        <dbReference type="ARBA" id="ARBA00022553"/>
    </source>
</evidence>
<evidence type="ECO:0000313" key="10">
    <source>
        <dbReference type="Proteomes" id="UP001469365"/>
    </source>
</evidence>
<feature type="transmembrane region" description="Helical" evidence="7">
    <location>
        <begin position="289"/>
        <end position="311"/>
    </location>
</feature>
<dbReference type="CDD" id="cd06225">
    <property type="entry name" value="HAMP"/>
    <property type="match status" value="1"/>
</dbReference>
<evidence type="ECO:0000259" key="8">
    <source>
        <dbReference type="PROSITE" id="PS50885"/>
    </source>
</evidence>
<dbReference type="PANTHER" id="PTHR34220:SF7">
    <property type="entry name" value="SENSOR HISTIDINE KINASE YPDA"/>
    <property type="match status" value="1"/>
</dbReference>
<evidence type="ECO:0000256" key="2">
    <source>
        <dbReference type="ARBA" id="ARBA00022475"/>
    </source>
</evidence>
<comment type="caution">
    <text evidence="9">The sequence shown here is derived from an EMBL/GenBank/DDBJ whole genome shotgun (WGS) entry which is preliminary data.</text>
</comment>
<dbReference type="RefSeq" id="WP_341415317.1">
    <property type="nucleotide sequence ID" value="NZ_JBBPCC010000005.1"/>
</dbReference>
<proteinExistence type="predicted"/>
<evidence type="ECO:0000256" key="6">
    <source>
        <dbReference type="ARBA" id="ARBA00023136"/>
    </source>
</evidence>
<evidence type="ECO:0000256" key="4">
    <source>
        <dbReference type="ARBA" id="ARBA00022679"/>
    </source>
</evidence>
<comment type="subcellular location">
    <subcellularLocation>
        <location evidence="1">Cell membrane</location>
        <topology evidence="1">Multi-pass membrane protein</topology>
    </subcellularLocation>
</comment>
<dbReference type="PANTHER" id="PTHR34220">
    <property type="entry name" value="SENSOR HISTIDINE KINASE YPDA"/>
    <property type="match status" value="1"/>
</dbReference>
<reference evidence="9 10" key="1">
    <citation type="submission" date="2024-04" db="EMBL/GenBank/DDBJ databases">
        <title>draft genome sequnece of Paenibacillus filicis.</title>
        <authorList>
            <person name="Kim D.-U."/>
        </authorList>
    </citation>
    <scope>NUCLEOTIDE SEQUENCE [LARGE SCALE GENOMIC DNA]</scope>
    <source>
        <strain evidence="9 10">KACC14197</strain>
    </source>
</reference>
<dbReference type="Proteomes" id="UP001469365">
    <property type="component" value="Unassembled WGS sequence"/>
</dbReference>
<dbReference type="Gene3D" id="6.10.340.10">
    <property type="match status" value="1"/>
</dbReference>
<dbReference type="EMBL" id="JBBPCC010000005">
    <property type="protein sequence ID" value="MEK8128249.1"/>
    <property type="molecule type" value="Genomic_DNA"/>
</dbReference>
<accession>A0ABU9DHM0</accession>
<keyword evidence="4" id="KW-0808">Transferase</keyword>
<gene>
    <name evidence="9" type="ORF">WMW72_10075</name>
</gene>
<keyword evidence="6 7" id="KW-0472">Membrane</keyword>
<dbReference type="SUPFAM" id="SSF55874">
    <property type="entry name" value="ATPase domain of HSP90 chaperone/DNA topoisomerase II/histidine kinase"/>
    <property type="match status" value="1"/>
</dbReference>
<keyword evidence="5 9" id="KW-0418">Kinase</keyword>
<dbReference type="InterPro" id="IPR003594">
    <property type="entry name" value="HATPase_dom"/>
</dbReference>
<dbReference type="PROSITE" id="PS50885">
    <property type="entry name" value="HAMP"/>
    <property type="match status" value="1"/>
</dbReference>
<keyword evidence="2" id="KW-1003">Cell membrane</keyword>
<keyword evidence="10" id="KW-1185">Reference proteome</keyword>
<organism evidence="9 10">
    <name type="scientific">Paenibacillus filicis</name>
    <dbReference type="NCBI Taxonomy" id="669464"/>
    <lineage>
        <taxon>Bacteria</taxon>
        <taxon>Bacillati</taxon>
        <taxon>Bacillota</taxon>
        <taxon>Bacilli</taxon>
        <taxon>Bacillales</taxon>
        <taxon>Paenibacillaceae</taxon>
        <taxon>Paenibacillus</taxon>
    </lineage>
</organism>
<evidence type="ECO:0000256" key="7">
    <source>
        <dbReference type="SAM" id="Phobius"/>
    </source>
</evidence>
<dbReference type="Gene3D" id="3.30.565.10">
    <property type="entry name" value="Histidine kinase-like ATPase, C-terminal domain"/>
    <property type="match status" value="1"/>
</dbReference>
<evidence type="ECO:0000256" key="5">
    <source>
        <dbReference type="ARBA" id="ARBA00022777"/>
    </source>
</evidence>
<dbReference type="InterPro" id="IPR003660">
    <property type="entry name" value="HAMP_dom"/>
</dbReference>
<evidence type="ECO:0000256" key="1">
    <source>
        <dbReference type="ARBA" id="ARBA00004651"/>
    </source>
</evidence>
<feature type="domain" description="HAMP" evidence="8">
    <location>
        <begin position="308"/>
        <end position="360"/>
    </location>
</feature>
<keyword evidence="7" id="KW-1133">Transmembrane helix</keyword>
<dbReference type="Pfam" id="PF06580">
    <property type="entry name" value="His_kinase"/>
    <property type="match status" value="1"/>
</dbReference>
<evidence type="ECO:0000313" key="9">
    <source>
        <dbReference type="EMBL" id="MEK8128249.1"/>
    </source>
</evidence>
<keyword evidence="3" id="KW-0597">Phosphoprotein</keyword>
<name>A0ABU9DHM0_9BACL</name>
<dbReference type="InterPro" id="IPR010559">
    <property type="entry name" value="Sig_transdc_His_kin_internal"/>
</dbReference>
<protein>
    <submittedName>
        <fullName evidence="9">Histidine kinase</fullName>
    </submittedName>
</protein>
<dbReference type="Pfam" id="PF02518">
    <property type="entry name" value="HATPase_c"/>
    <property type="match status" value="1"/>
</dbReference>
<dbReference type="InterPro" id="IPR050640">
    <property type="entry name" value="Bact_2-comp_sensor_kinase"/>
</dbReference>
<keyword evidence="7" id="KW-0812">Transmembrane</keyword>
<dbReference type="InterPro" id="IPR036890">
    <property type="entry name" value="HATPase_C_sf"/>
</dbReference>
<sequence>MWIKQSLFAKLLIGMLLASVIPFSLSNIVSYHSTSQGMEQKTIELNQKTMSLGMDQVKRYLQELTLDSVGYYQDNELMSNLRKTEVSPLLVVQIREQLNKLYGSRSEMRAVRYINGKINQAFTLQDNVELGAKLSFSDIAVPAVKSQWDETKEFEVTQIGKEKVLAMHRMLIDYPAPTVLGVTSLYVGLDKLASLMRPLSEPEKGEVIFLYIRDENRLLYTSGLEQSVVDLDQQGFTSASGSLSGEFNGRQGIFIYQKEQYKELPLLMVKFVPRETINESANQMLNRVLVIQLLAIAFVIVLAATLSFITIAPIKRLLRMIGQVETGNYKMEPVPRHTDELGVLEQRFQTMIRNLDELVIKEYRSRLEISTARLKMLQAQINPHFLYNTLQSIGTLALRNGVVEISDRLTELGSILRYSMDLKTENVPLHREIRHVEDYLSLQKGRFKHKLSYSISCPPQAMDLLVPKMILQPLVENSIVHGIEKGKGTGTLHIGIELVEQKLTIRVIDNGKGVEPEAILQMRAEYASAQPYRKDEGIGLMNVLYRLRLYYGSGFEWELESTPYASTVISLGISTEHTAGGDPGESADRG</sequence>
<dbReference type="GO" id="GO:0016301">
    <property type="term" value="F:kinase activity"/>
    <property type="evidence" value="ECO:0007669"/>
    <property type="project" value="UniProtKB-KW"/>
</dbReference>